<reference evidence="1" key="1">
    <citation type="journal article" date="2015" name="Nature">
        <title>Complex archaea that bridge the gap between prokaryotes and eukaryotes.</title>
        <authorList>
            <person name="Spang A."/>
            <person name="Saw J.H."/>
            <person name="Jorgensen S.L."/>
            <person name="Zaremba-Niedzwiedzka K."/>
            <person name="Martijn J."/>
            <person name="Lind A.E."/>
            <person name="van Eijk R."/>
            <person name="Schleper C."/>
            <person name="Guy L."/>
            <person name="Ettema T.J."/>
        </authorList>
    </citation>
    <scope>NUCLEOTIDE SEQUENCE</scope>
</reference>
<accession>A0A0F9CE66</accession>
<organism evidence="1">
    <name type="scientific">marine sediment metagenome</name>
    <dbReference type="NCBI Taxonomy" id="412755"/>
    <lineage>
        <taxon>unclassified sequences</taxon>
        <taxon>metagenomes</taxon>
        <taxon>ecological metagenomes</taxon>
    </lineage>
</organism>
<name>A0A0F9CE66_9ZZZZ</name>
<dbReference type="EMBL" id="LAZR01044713">
    <property type="protein sequence ID" value="KKL03986.1"/>
    <property type="molecule type" value="Genomic_DNA"/>
</dbReference>
<gene>
    <name evidence="1" type="ORF">LCGC14_2620570</name>
</gene>
<proteinExistence type="predicted"/>
<evidence type="ECO:0000313" key="1">
    <source>
        <dbReference type="EMBL" id="KKL03986.1"/>
    </source>
</evidence>
<protein>
    <submittedName>
        <fullName evidence="1">Uncharacterized protein</fullName>
    </submittedName>
</protein>
<dbReference type="AlphaFoldDB" id="A0A0F9CE66"/>
<sequence length="40" mass="3907">NSGGALTGNSFKNLGTGQITAGVDIGTTRTASILDKAEGI</sequence>
<comment type="caution">
    <text evidence="1">The sequence shown here is derived from an EMBL/GenBank/DDBJ whole genome shotgun (WGS) entry which is preliminary data.</text>
</comment>
<feature type="non-terminal residue" evidence="1">
    <location>
        <position position="1"/>
    </location>
</feature>